<gene>
    <name evidence="2" type="ORF">EZS28_010219</name>
</gene>
<accession>A0A5J4WH13</accession>
<feature type="compositionally biased region" description="Polar residues" evidence="1">
    <location>
        <begin position="1"/>
        <end position="10"/>
    </location>
</feature>
<dbReference type="AlphaFoldDB" id="A0A5J4WH13"/>
<dbReference type="EMBL" id="SNRW01001994">
    <property type="protein sequence ID" value="KAA6394257.1"/>
    <property type="molecule type" value="Genomic_DNA"/>
</dbReference>
<comment type="caution">
    <text evidence="2">The sequence shown here is derived from an EMBL/GenBank/DDBJ whole genome shotgun (WGS) entry which is preliminary data.</text>
</comment>
<organism evidence="2 3">
    <name type="scientific">Streblomastix strix</name>
    <dbReference type="NCBI Taxonomy" id="222440"/>
    <lineage>
        <taxon>Eukaryota</taxon>
        <taxon>Metamonada</taxon>
        <taxon>Preaxostyla</taxon>
        <taxon>Oxymonadida</taxon>
        <taxon>Streblomastigidae</taxon>
        <taxon>Streblomastix</taxon>
    </lineage>
</organism>
<evidence type="ECO:0000313" key="3">
    <source>
        <dbReference type="Proteomes" id="UP000324800"/>
    </source>
</evidence>
<feature type="region of interest" description="Disordered" evidence="1">
    <location>
        <begin position="1"/>
        <end position="22"/>
    </location>
</feature>
<dbReference type="Proteomes" id="UP000324800">
    <property type="component" value="Unassembled WGS sequence"/>
</dbReference>
<evidence type="ECO:0000313" key="2">
    <source>
        <dbReference type="EMBL" id="KAA6394257.1"/>
    </source>
</evidence>
<name>A0A5J4WH13_9EUKA</name>
<sequence>MSKQSIISKSKTAKKPLKRQPKTLLKIVPKQKVLFKGMEPSKMLFEQELGNNIYLCFSNDGMAVQNVKGKLMNKRLQTKKETSYVIQKIKREMAERAQGEKLSKLTHKHMSDCTYDD</sequence>
<reference evidence="2 3" key="1">
    <citation type="submission" date="2019-03" db="EMBL/GenBank/DDBJ databases">
        <title>Single cell metagenomics reveals metabolic interactions within the superorganism composed of flagellate Streblomastix strix and complex community of Bacteroidetes bacteria on its surface.</title>
        <authorList>
            <person name="Treitli S.C."/>
            <person name="Kolisko M."/>
            <person name="Husnik F."/>
            <person name="Keeling P."/>
            <person name="Hampl V."/>
        </authorList>
    </citation>
    <scope>NUCLEOTIDE SEQUENCE [LARGE SCALE GENOMIC DNA]</scope>
    <source>
        <strain evidence="2">ST1C</strain>
    </source>
</reference>
<proteinExistence type="predicted"/>
<feature type="region of interest" description="Disordered" evidence="1">
    <location>
        <begin position="97"/>
        <end position="117"/>
    </location>
</feature>
<protein>
    <submittedName>
        <fullName evidence="2">Uncharacterized protein</fullName>
    </submittedName>
</protein>
<feature type="compositionally biased region" description="Basic residues" evidence="1">
    <location>
        <begin position="11"/>
        <end position="21"/>
    </location>
</feature>
<evidence type="ECO:0000256" key="1">
    <source>
        <dbReference type="SAM" id="MobiDB-lite"/>
    </source>
</evidence>